<name>A0AAD7EUF4_9AGAR</name>
<proteinExistence type="inferred from homology"/>
<gene>
    <name evidence="5" type="ORF">DFH08DRAFT_693945</name>
</gene>
<sequence>MSDPQYANAEELAFLKLLTGIQAEDALEAHVRAVQKKALEVYDYPCIQHFGFLRIKIDKFKPAYQHVLDLGRNVPGALLLDIGCCFGNDLRKLASDGFPVQNMIASDLRQDFWDLGHQLFRSTPESFPVAFLAGDAFDPAFLSLEPMLKEPSPSAAPDLHSLTSLNALRGRLSAIHSASLFHLFSEAAQLQLARKLAGLLLPRPGSVIFGCHGAQPTKGYVLGTNGRNMFCHSPESWREMWEGEVFETGSVKVTVHMVNAGRVLNESTDFHMLFWSVTRL</sequence>
<evidence type="ECO:0000313" key="5">
    <source>
        <dbReference type="EMBL" id="KAJ7352527.1"/>
    </source>
</evidence>
<dbReference type="AlphaFoldDB" id="A0AAD7EUF4"/>
<evidence type="ECO:0000256" key="2">
    <source>
        <dbReference type="ARBA" id="ARBA00022679"/>
    </source>
</evidence>
<keyword evidence="2" id="KW-0808">Transferase</keyword>
<dbReference type="Proteomes" id="UP001218218">
    <property type="component" value="Unassembled WGS sequence"/>
</dbReference>
<dbReference type="EMBL" id="JARIHO010000012">
    <property type="protein sequence ID" value="KAJ7352527.1"/>
    <property type="molecule type" value="Genomic_DNA"/>
</dbReference>
<evidence type="ECO:0008006" key="7">
    <source>
        <dbReference type="Google" id="ProtNLM"/>
    </source>
</evidence>
<keyword evidence="6" id="KW-1185">Reference proteome</keyword>
<dbReference type="Gene3D" id="3.40.50.150">
    <property type="entry name" value="Vaccinia Virus protein VP39"/>
    <property type="match status" value="1"/>
</dbReference>
<comment type="similarity">
    <text evidence="4">Belongs to the class I-like SAM-binding methyltransferase superfamily.</text>
</comment>
<reference evidence="5" key="1">
    <citation type="submission" date="2023-03" db="EMBL/GenBank/DDBJ databases">
        <title>Massive genome expansion in bonnet fungi (Mycena s.s.) driven by repeated elements and novel gene families across ecological guilds.</title>
        <authorList>
            <consortium name="Lawrence Berkeley National Laboratory"/>
            <person name="Harder C.B."/>
            <person name="Miyauchi S."/>
            <person name="Viragh M."/>
            <person name="Kuo A."/>
            <person name="Thoen E."/>
            <person name="Andreopoulos B."/>
            <person name="Lu D."/>
            <person name="Skrede I."/>
            <person name="Drula E."/>
            <person name="Henrissat B."/>
            <person name="Morin E."/>
            <person name="Kohler A."/>
            <person name="Barry K."/>
            <person name="LaButti K."/>
            <person name="Morin E."/>
            <person name="Salamov A."/>
            <person name="Lipzen A."/>
            <person name="Mereny Z."/>
            <person name="Hegedus B."/>
            <person name="Baldrian P."/>
            <person name="Stursova M."/>
            <person name="Weitz H."/>
            <person name="Taylor A."/>
            <person name="Grigoriev I.V."/>
            <person name="Nagy L.G."/>
            <person name="Martin F."/>
            <person name="Kauserud H."/>
        </authorList>
    </citation>
    <scope>NUCLEOTIDE SEQUENCE</scope>
    <source>
        <strain evidence="5">CBHHK002</strain>
    </source>
</reference>
<keyword evidence="3" id="KW-0949">S-adenosyl-L-methionine</keyword>
<evidence type="ECO:0000256" key="3">
    <source>
        <dbReference type="ARBA" id="ARBA00022691"/>
    </source>
</evidence>
<evidence type="ECO:0000256" key="4">
    <source>
        <dbReference type="ARBA" id="ARBA00038314"/>
    </source>
</evidence>
<evidence type="ECO:0000313" key="6">
    <source>
        <dbReference type="Proteomes" id="UP001218218"/>
    </source>
</evidence>
<accession>A0AAD7EUF4</accession>
<dbReference type="PANTHER" id="PTHR35897:SF1">
    <property type="entry name" value="METHYLTRANSFERASE AUSD"/>
    <property type="match status" value="1"/>
</dbReference>
<organism evidence="5 6">
    <name type="scientific">Mycena albidolilacea</name>
    <dbReference type="NCBI Taxonomy" id="1033008"/>
    <lineage>
        <taxon>Eukaryota</taxon>
        <taxon>Fungi</taxon>
        <taxon>Dikarya</taxon>
        <taxon>Basidiomycota</taxon>
        <taxon>Agaricomycotina</taxon>
        <taxon>Agaricomycetes</taxon>
        <taxon>Agaricomycetidae</taxon>
        <taxon>Agaricales</taxon>
        <taxon>Marasmiineae</taxon>
        <taxon>Mycenaceae</taxon>
        <taxon>Mycena</taxon>
    </lineage>
</organism>
<dbReference type="PANTHER" id="PTHR35897">
    <property type="entry name" value="METHYLTRANSFERASE AUSD"/>
    <property type="match status" value="1"/>
</dbReference>
<comment type="pathway">
    <text evidence="1">Secondary metabolite biosynthesis.</text>
</comment>
<dbReference type="InterPro" id="IPR029063">
    <property type="entry name" value="SAM-dependent_MTases_sf"/>
</dbReference>
<dbReference type="SUPFAM" id="SSF53335">
    <property type="entry name" value="S-adenosyl-L-methionine-dependent methyltransferases"/>
    <property type="match status" value="1"/>
</dbReference>
<evidence type="ECO:0000256" key="1">
    <source>
        <dbReference type="ARBA" id="ARBA00005179"/>
    </source>
</evidence>
<protein>
    <recommendedName>
        <fullName evidence="7">Methyltransferase ausD</fullName>
    </recommendedName>
</protein>
<dbReference type="GO" id="GO:0016740">
    <property type="term" value="F:transferase activity"/>
    <property type="evidence" value="ECO:0007669"/>
    <property type="project" value="UniProtKB-KW"/>
</dbReference>
<dbReference type="InterPro" id="IPR051654">
    <property type="entry name" value="Meroterpenoid_MTases"/>
</dbReference>
<comment type="caution">
    <text evidence="5">The sequence shown here is derived from an EMBL/GenBank/DDBJ whole genome shotgun (WGS) entry which is preliminary data.</text>
</comment>